<dbReference type="InterPro" id="IPR023198">
    <property type="entry name" value="PGP-like_dom2"/>
</dbReference>
<dbReference type="Proteomes" id="UP001303046">
    <property type="component" value="Unassembled WGS sequence"/>
</dbReference>
<accession>A0ABR1CPA0</accession>
<proteinExistence type="predicted"/>
<dbReference type="InterPro" id="IPR006439">
    <property type="entry name" value="HAD-SF_hydro_IA"/>
</dbReference>
<keyword evidence="2" id="KW-1185">Reference proteome</keyword>
<name>A0ABR1CPA0_NECAM</name>
<dbReference type="SUPFAM" id="SSF56784">
    <property type="entry name" value="HAD-like"/>
    <property type="match status" value="1"/>
</dbReference>
<dbReference type="Gene3D" id="3.40.50.1000">
    <property type="entry name" value="HAD superfamily/HAD-like"/>
    <property type="match status" value="1"/>
</dbReference>
<dbReference type="EMBL" id="JAVFWL010000002">
    <property type="protein sequence ID" value="KAK6739031.1"/>
    <property type="molecule type" value="Genomic_DNA"/>
</dbReference>
<evidence type="ECO:0000313" key="1">
    <source>
        <dbReference type="EMBL" id="KAK6739031.1"/>
    </source>
</evidence>
<sequence>MKVTHVIFDFDGLLVDTEPCVKIVHTKLLSRYDRVYTPEIASHVMGRKEVESISWLLKELKIADKITPEQYMNEYDSMLTEMYRHCKAMPGAERLVRHFHKKGIPSAICSGSRKSMYGPRREPHKEWLDLIPLQVFCGDEPNIKRGKPYPDGFLATMDRFPVKPSDPSNVLVFEDSPNGGRAAKAAGMKCVMVPNEKHREEAMQINVTKLLNSLEEFCPEEFGLPAFD</sequence>
<dbReference type="Gene3D" id="1.10.150.240">
    <property type="entry name" value="Putative phosphatase, domain 2"/>
    <property type="match status" value="1"/>
</dbReference>
<dbReference type="PANTHER" id="PTHR18901:SF38">
    <property type="entry name" value="PSEUDOURIDINE-5'-PHOSPHATASE"/>
    <property type="match status" value="1"/>
</dbReference>
<dbReference type="Pfam" id="PF00702">
    <property type="entry name" value="Hydrolase"/>
    <property type="match status" value="1"/>
</dbReference>
<reference evidence="1 2" key="1">
    <citation type="submission" date="2023-08" db="EMBL/GenBank/DDBJ databases">
        <title>A Necator americanus chromosomal reference genome.</title>
        <authorList>
            <person name="Ilik V."/>
            <person name="Petrzelkova K.J."/>
            <person name="Pardy F."/>
            <person name="Fuh T."/>
            <person name="Niatou-Singa F.S."/>
            <person name="Gouil Q."/>
            <person name="Baker L."/>
            <person name="Ritchie M.E."/>
            <person name="Jex A.R."/>
            <person name="Gazzola D."/>
            <person name="Li H."/>
            <person name="Toshio Fujiwara R."/>
            <person name="Zhan B."/>
            <person name="Aroian R.V."/>
            <person name="Pafco B."/>
            <person name="Schwarz E.M."/>
        </authorList>
    </citation>
    <scope>NUCLEOTIDE SEQUENCE [LARGE SCALE GENOMIC DNA]</scope>
    <source>
        <strain evidence="1 2">Aroian</strain>
        <tissue evidence="1">Whole animal</tissue>
    </source>
</reference>
<protein>
    <recommendedName>
        <fullName evidence="3">HAD hydrolase, family IA, variant 3</fullName>
    </recommendedName>
</protein>
<evidence type="ECO:0008006" key="3">
    <source>
        <dbReference type="Google" id="ProtNLM"/>
    </source>
</evidence>
<dbReference type="SFLD" id="SFLDS00003">
    <property type="entry name" value="Haloacid_Dehalogenase"/>
    <property type="match status" value="1"/>
</dbReference>
<dbReference type="InterPro" id="IPR023214">
    <property type="entry name" value="HAD_sf"/>
</dbReference>
<organism evidence="1 2">
    <name type="scientific">Necator americanus</name>
    <name type="common">Human hookworm</name>
    <dbReference type="NCBI Taxonomy" id="51031"/>
    <lineage>
        <taxon>Eukaryota</taxon>
        <taxon>Metazoa</taxon>
        <taxon>Ecdysozoa</taxon>
        <taxon>Nematoda</taxon>
        <taxon>Chromadorea</taxon>
        <taxon>Rhabditida</taxon>
        <taxon>Rhabditina</taxon>
        <taxon>Rhabditomorpha</taxon>
        <taxon>Strongyloidea</taxon>
        <taxon>Ancylostomatidae</taxon>
        <taxon>Bunostominae</taxon>
        <taxon>Necator</taxon>
    </lineage>
</organism>
<comment type="caution">
    <text evidence="1">The sequence shown here is derived from an EMBL/GenBank/DDBJ whole genome shotgun (WGS) entry which is preliminary data.</text>
</comment>
<dbReference type="SFLD" id="SFLDG01129">
    <property type="entry name" value="C1.5:_HAD__Beta-PGM__Phosphata"/>
    <property type="match status" value="1"/>
</dbReference>
<evidence type="ECO:0000313" key="2">
    <source>
        <dbReference type="Proteomes" id="UP001303046"/>
    </source>
</evidence>
<dbReference type="PANTHER" id="PTHR18901">
    <property type="entry name" value="2-DEOXYGLUCOSE-6-PHOSPHATE PHOSPHATASE 2"/>
    <property type="match status" value="1"/>
</dbReference>
<gene>
    <name evidence="1" type="primary">Necator_chrII.g8654</name>
    <name evidence="1" type="ORF">RB195_020859</name>
</gene>
<dbReference type="NCBIfam" id="TIGR01509">
    <property type="entry name" value="HAD-SF-IA-v3"/>
    <property type="match status" value="1"/>
</dbReference>
<dbReference type="InterPro" id="IPR036412">
    <property type="entry name" value="HAD-like_sf"/>
</dbReference>